<feature type="chain" id="PRO_5015687586" evidence="2">
    <location>
        <begin position="24"/>
        <end position="436"/>
    </location>
</feature>
<accession>A0A2T3B7P8</accession>
<evidence type="ECO:0000256" key="2">
    <source>
        <dbReference type="SAM" id="SignalP"/>
    </source>
</evidence>
<dbReference type="OrthoDB" id="43654at2759"/>
<dbReference type="SUPFAM" id="SSF51445">
    <property type="entry name" value="(Trans)glycosidases"/>
    <property type="match status" value="1"/>
</dbReference>
<feature type="region of interest" description="Disordered" evidence="1">
    <location>
        <begin position="142"/>
        <end position="205"/>
    </location>
</feature>
<proteinExistence type="predicted"/>
<dbReference type="RefSeq" id="XP_024722913.1">
    <property type="nucleotide sequence ID" value="XM_024868632.1"/>
</dbReference>
<sequence>MRSSTFSTFAILATSLLAKEALAGRYDVRKRAALLEVVTDSVIVIEQATVTEEPDGSYETGLPVVIGTTTIDGIPVVVSSTELPVSPEATAPAPVKAAVQESSTASPSSAAVFFQEPKIAPAPATRPAASTSSTTLAVPTTFATSTTSSSSSSISSTSSASSTSTSISSTSSSSTSSSSIPPSSTSSTAAPASTATSTSSGDKRGLAYNDPSLLSGFLGANSKTSWCYNWGSTSGGIIPSSLEYVPMLWGLASSSTSGWAAAASSAIASGSSHLLSFNEPDLSSQSNLGYAEAASGYKTYMQPFAGKAKLGAPAVTNGAADQGMGTGWLTNFLQACDGCTIDFVPFHWYGSATDPDSFMSYVSTVYTASGNRPLWITEFGASGTADEQQTFLDTVMPWLDSQSYVERYAYFMVSDGNLLSSGSSLSALGNTFAFSS</sequence>
<evidence type="ECO:0000313" key="5">
    <source>
        <dbReference type="Proteomes" id="UP000241818"/>
    </source>
</evidence>
<organism evidence="4 5">
    <name type="scientific">Amorphotheca resinae ATCC 22711</name>
    <dbReference type="NCBI Taxonomy" id="857342"/>
    <lineage>
        <taxon>Eukaryota</taxon>
        <taxon>Fungi</taxon>
        <taxon>Dikarya</taxon>
        <taxon>Ascomycota</taxon>
        <taxon>Pezizomycotina</taxon>
        <taxon>Leotiomycetes</taxon>
        <taxon>Helotiales</taxon>
        <taxon>Amorphothecaceae</taxon>
        <taxon>Amorphotheca</taxon>
    </lineage>
</organism>
<dbReference type="InParanoid" id="A0A2T3B7P8"/>
<keyword evidence="2" id="KW-0732">Signal</keyword>
<dbReference type="GO" id="GO:0009277">
    <property type="term" value="C:fungal-type cell wall"/>
    <property type="evidence" value="ECO:0007669"/>
    <property type="project" value="TreeGrafter"/>
</dbReference>
<dbReference type="Proteomes" id="UP000241818">
    <property type="component" value="Unassembled WGS sequence"/>
</dbReference>
<feature type="compositionally biased region" description="Low complexity" evidence="1">
    <location>
        <begin position="142"/>
        <end position="200"/>
    </location>
</feature>
<evidence type="ECO:0000313" key="4">
    <source>
        <dbReference type="EMBL" id="PSS22867.1"/>
    </source>
</evidence>
<feature type="signal peptide" evidence="2">
    <location>
        <begin position="1"/>
        <end position="23"/>
    </location>
</feature>
<dbReference type="STRING" id="857342.A0A2T3B7P8"/>
<dbReference type="EMBL" id="KZ679008">
    <property type="protein sequence ID" value="PSS22867.1"/>
    <property type="molecule type" value="Genomic_DNA"/>
</dbReference>
<reference evidence="4 5" key="1">
    <citation type="journal article" date="2018" name="New Phytol.">
        <title>Comparative genomics and transcriptomics depict ericoid mycorrhizal fungi as versatile saprotrophs and plant mutualists.</title>
        <authorList>
            <person name="Martino E."/>
            <person name="Morin E."/>
            <person name="Grelet G.A."/>
            <person name="Kuo A."/>
            <person name="Kohler A."/>
            <person name="Daghino S."/>
            <person name="Barry K.W."/>
            <person name="Cichocki N."/>
            <person name="Clum A."/>
            <person name="Dockter R.B."/>
            <person name="Hainaut M."/>
            <person name="Kuo R.C."/>
            <person name="LaButti K."/>
            <person name="Lindahl B.D."/>
            <person name="Lindquist E.A."/>
            <person name="Lipzen A."/>
            <person name="Khouja H.R."/>
            <person name="Magnuson J."/>
            <person name="Murat C."/>
            <person name="Ohm R.A."/>
            <person name="Singer S.W."/>
            <person name="Spatafora J.W."/>
            <person name="Wang M."/>
            <person name="Veneault-Fourrey C."/>
            <person name="Henrissat B."/>
            <person name="Grigoriev I.V."/>
            <person name="Martin F.M."/>
            <person name="Perotto S."/>
        </authorList>
    </citation>
    <scope>NUCLEOTIDE SEQUENCE [LARGE SCALE GENOMIC DNA]</scope>
    <source>
        <strain evidence="4 5">ATCC 22711</strain>
    </source>
</reference>
<keyword evidence="4" id="KW-0378">Hydrolase</keyword>
<name>A0A2T3B7P8_AMORE</name>
<evidence type="ECO:0000259" key="3">
    <source>
        <dbReference type="Pfam" id="PF11790"/>
    </source>
</evidence>
<dbReference type="GeneID" id="36576713"/>
<dbReference type="GO" id="GO:0071966">
    <property type="term" value="P:fungal-type cell wall polysaccharide metabolic process"/>
    <property type="evidence" value="ECO:0007669"/>
    <property type="project" value="TreeGrafter"/>
</dbReference>
<dbReference type="InterPro" id="IPR024655">
    <property type="entry name" value="Asl1_glyco_hydro_catalytic"/>
</dbReference>
<dbReference type="GO" id="GO:0016787">
    <property type="term" value="F:hydrolase activity"/>
    <property type="evidence" value="ECO:0007669"/>
    <property type="project" value="UniProtKB-KW"/>
</dbReference>
<evidence type="ECO:0000256" key="1">
    <source>
        <dbReference type="SAM" id="MobiDB-lite"/>
    </source>
</evidence>
<protein>
    <submittedName>
        <fullName evidence="4">Glycoside hydrolase family 128 protein</fullName>
    </submittedName>
</protein>
<dbReference type="Pfam" id="PF11790">
    <property type="entry name" value="Glyco_hydro_cc"/>
    <property type="match status" value="1"/>
</dbReference>
<dbReference type="AlphaFoldDB" id="A0A2T3B7P8"/>
<keyword evidence="5" id="KW-1185">Reference proteome</keyword>
<dbReference type="PANTHER" id="PTHR34154:SF10">
    <property type="entry name" value="ASL1-LIKE GLYCOSYL HYDROLASE CATALYTIC DOMAIN-CONTAINING PROTEIN"/>
    <property type="match status" value="1"/>
</dbReference>
<gene>
    <name evidence="4" type="ORF">M430DRAFT_56743</name>
</gene>
<dbReference type="PANTHER" id="PTHR34154">
    <property type="entry name" value="ALKALI-SENSITIVE LINKAGE PROTEIN 1"/>
    <property type="match status" value="1"/>
</dbReference>
<dbReference type="InterPro" id="IPR017853">
    <property type="entry name" value="GH"/>
</dbReference>
<dbReference type="InterPro" id="IPR053183">
    <property type="entry name" value="ASL1"/>
</dbReference>
<feature type="domain" description="Asl1-like glycosyl hydrolase catalytic" evidence="3">
    <location>
        <begin position="205"/>
        <end position="432"/>
    </location>
</feature>
<dbReference type="Gene3D" id="3.20.20.80">
    <property type="entry name" value="Glycosidases"/>
    <property type="match status" value="1"/>
</dbReference>